<proteinExistence type="predicted"/>
<evidence type="ECO:0000313" key="1">
    <source>
        <dbReference type="EMBL" id="MFC6169635.1"/>
    </source>
</evidence>
<dbReference type="RefSeq" id="WP_125551432.1">
    <property type="nucleotide sequence ID" value="NZ_JBHSSL010000020.1"/>
</dbReference>
<comment type="caution">
    <text evidence="1">The sequence shown here is derived from an EMBL/GenBank/DDBJ whole genome shotgun (WGS) entry which is preliminary data.</text>
</comment>
<dbReference type="Proteomes" id="UP001596289">
    <property type="component" value="Unassembled WGS sequence"/>
</dbReference>
<organism evidence="1 2">
    <name type="scientific">Loigolactobacillus jiayinensis</name>
    <dbReference type="NCBI Taxonomy" id="2486016"/>
    <lineage>
        <taxon>Bacteria</taxon>
        <taxon>Bacillati</taxon>
        <taxon>Bacillota</taxon>
        <taxon>Bacilli</taxon>
        <taxon>Lactobacillales</taxon>
        <taxon>Lactobacillaceae</taxon>
        <taxon>Loigolactobacillus</taxon>
    </lineage>
</organism>
<reference evidence="2" key="1">
    <citation type="journal article" date="2019" name="Int. J. Syst. Evol. Microbiol.">
        <title>The Global Catalogue of Microorganisms (GCM) 10K type strain sequencing project: providing services to taxonomists for standard genome sequencing and annotation.</title>
        <authorList>
            <consortium name="The Broad Institute Genomics Platform"/>
            <consortium name="The Broad Institute Genome Sequencing Center for Infectious Disease"/>
            <person name="Wu L."/>
            <person name="Ma J."/>
        </authorList>
    </citation>
    <scope>NUCLEOTIDE SEQUENCE [LARGE SCALE GENOMIC DNA]</scope>
    <source>
        <strain evidence="2">CCM 8904</strain>
    </source>
</reference>
<sequence length="336" mass="38337">MVDLHANERLIINQLFDRGIFTSTITPEMTNNTVNAIAALKQPLVQRRITNYLTDLLGMGPYNYQENLLLLVGEQQLTAEEVHVLLATLKAVINEPSIQADEDGRIVSAQTIIRQVRSEVVDLDEKRIFRLIKRLFVERFKLFTPEQLEQAPGDQAILVEEYWSVSPDFTSVAQCLVNNLRTAQQRTPLTEIQQVNRGLLRRRFLSPKVTPYLWTVLVENKVKIAEKWAQLQRFELEIGDDYALLLDRQRQRSAAKPYIIALAVARSLGAGLPQEQLNQRVHQIVERLYGAPQNVSITLVKEALFENALASKHGQNILPTPLVKRFAVRATEEEKI</sequence>
<keyword evidence="2" id="KW-1185">Reference proteome</keyword>
<dbReference type="EMBL" id="JBHSSL010000020">
    <property type="protein sequence ID" value="MFC6169635.1"/>
    <property type="molecule type" value="Genomic_DNA"/>
</dbReference>
<accession>A0ABW1R9P6</accession>
<name>A0ABW1R9P6_9LACO</name>
<gene>
    <name evidence="1" type="ORF">ACFQGP_03455</name>
</gene>
<protein>
    <submittedName>
        <fullName evidence="1">Uncharacterized protein</fullName>
    </submittedName>
</protein>
<evidence type="ECO:0000313" key="2">
    <source>
        <dbReference type="Proteomes" id="UP001596289"/>
    </source>
</evidence>